<reference evidence="2 3" key="1">
    <citation type="submission" date="2020-08" db="EMBL/GenBank/DDBJ databases">
        <title>Genomic Encyclopedia of Type Strains, Phase III (KMG-III): the genomes of soil and plant-associated and newly described type strains.</title>
        <authorList>
            <person name="Whitman W."/>
        </authorList>
    </citation>
    <scope>NUCLEOTIDE SEQUENCE [LARGE SCALE GENOMIC DNA]</scope>
    <source>
        <strain evidence="2 3">CECT 8075</strain>
    </source>
</reference>
<keyword evidence="3" id="KW-1185">Reference proteome</keyword>
<evidence type="ECO:0000313" key="2">
    <source>
        <dbReference type="EMBL" id="MBB3210276.1"/>
    </source>
</evidence>
<keyword evidence="2" id="KW-0418">Kinase</keyword>
<comment type="caution">
    <text evidence="2">The sequence shown here is derived from an EMBL/GenBank/DDBJ whole genome shotgun (WGS) entry which is preliminary data.</text>
</comment>
<dbReference type="SUPFAM" id="SSF56112">
    <property type="entry name" value="Protein kinase-like (PK-like)"/>
    <property type="match status" value="1"/>
</dbReference>
<feature type="domain" description="Aminoglycoside phosphotransferase" evidence="1">
    <location>
        <begin position="29"/>
        <end position="327"/>
    </location>
</feature>
<dbReference type="GO" id="GO:0016301">
    <property type="term" value="F:kinase activity"/>
    <property type="evidence" value="ECO:0007669"/>
    <property type="project" value="UniProtKB-KW"/>
</dbReference>
<protein>
    <submittedName>
        <fullName evidence="2">Ser/Thr protein kinase RdoA (MazF antagonist)</fullName>
    </submittedName>
</protein>
<name>A0A7W5H9M9_9BACT</name>
<evidence type="ECO:0000313" key="3">
    <source>
        <dbReference type="Proteomes" id="UP000536179"/>
    </source>
</evidence>
<dbReference type="InterPro" id="IPR011009">
    <property type="entry name" value="Kinase-like_dom_sf"/>
</dbReference>
<dbReference type="AlphaFoldDB" id="A0A7W5H9M9"/>
<sequence length="418" mass="46569">MFSHDGLLTVLSHWMTSVGAPSQEPDLRITPVQPGFSGGRVYRVDATREEETTSWALKGWPSSTPRERMAKISQRIVAASQHCDLLAPPLPGIKSSRTSIEAFGHHWELARWITGIPLPADALDDEIARGGEAIGRVHLALNTDANREHQRKLIESPSMQEAPLVSTLISPNVANASSSRLPRCLTDRLNRLHQLTAAVASLAGYDHSVDILATRLATQLTDETLGDPTSDFHCRQLAESLVEASIWLRRYWNVITPGLLERLQRHANDAQPMFAERRLTTWVLRDVHREHILFEPPKRDRPRSVQGVFDYDAVDVDSPAADVARWAGDFSSTVNSALGLSVHQNRVPLEATVAGYRDVCSFSKWEFDVAKTLIEVNSIGSLGNWTTWLIAENRHFPVSASRIRSRIIHLIASVCRIC</sequence>
<dbReference type="Proteomes" id="UP000536179">
    <property type="component" value="Unassembled WGS sequence"/>
</dbReference>
<dbReference type="Gene3D" id="3.90.1200.10">
    <property type="match status" value="1"/>
</dbReference>
<proteinExistence type="predicted"/>
<organism evidence="2 3">
    <name type="scientific">Aporhodopirellula rubra</name>
    <dbReference type="NCBI Taxonomy" id="980271"/>
    <lineage>
        <taxon>Bacteria</taxon>
        <taxon>Pseudomonadati</taxon>
        <taxon>Planctomycetota</taxon>
        <taxon>Planctomycetia</taxon>
        <taxon>Pirellulales</taxon>
        <taxon>Pirellulaceae</taxon>
        <taxon>Aporhodopirellula</taxon>
    </lineage>
</organism>
<evidence type="ECO:0000259" key="1">
    <source>
        <dbReference type="Pfam" id="PF01636"/>
    </source>
</evidence>
<keyword evidence="2" id="KW-0808">Transferase</keyword>
<dbReference type="InterPro" id="IPR002575">
    <property type="entry name" value="Aminoglycoside_PTrfase"/>
</dbReference>
<gene>
    <name evidence="2" type="ORF">FHS27_006123</name>
</gene>
<dbReference type="Pfam" id="PF01636">
    <property type="entry name" value="APH"/>
    <property type="match status" value="1"/>
</dbReference>
<accession>A0A7W5H9M9</accession>
<dbReference type="EMBL" id="JACHXU010000034">
    <property type="protein sequence ID" value="MBB3210276.1"/>
    <property type="molecule type" value="Genomic_DNA"/>
</dbReference>